<evidence type="ECO:0000313" key="2">
    <source>
        <dbReference type="EMBL" id="KAK8551384.1"/>
    </source>
</evidence>
<comment type="caution">
    <text evidence="2">The sequence shown here is derived from an EMBL/GenBank/DDBJ whole genome shotgun (WGS) entry which is preliminary data.</text>
</comment>
<gene>
    <name evidence="2" type="ORF">V6N12_040027</name>
</gene>
<feature type="region of interest" description="Disordered" evidence="1">
    <location>
        <begin position="86"/>
        <end position="133"/>
    </location>
</feature>
<dbReference type="PANTHER" id="PTHR47213:SF1">
    <property type="entry name" value="OS07G0567300 PROTEIN"/>
    <property type="match status" value="1"/>
</dbReference>
<proteinExistence type="predicted"/>
<feature type="compositionally biased region" description="Basic and acidic residues" evidence="1">
    <location>
        <begin position="87"/>
        <end position="99"/>
    </location>
</feature>
<dbReference type="InterPro" id="IPR044789">
    <property type="entry name" value="Put_A1-4-GlycosylTfrase_plant"/>
</dbReference>
<dbReference type="PANTHER" id="PTHR47213">
    <property type="entry name" value="OS07G0567300 PROTEIN"/>
    <property type="match status" value="1"/>
</dbReference>
<evidence type="ECO:0000313" key="3">
    <source>
        <dbReference type="Proteomes" id="UP001472677"/>
    </source>
</evidence>
<dbReference type="Proteomes" id="UP001472677">
    <property type="component" value="Unassembled WGS sequence"/>
</dbReference>
<sequence length="172" mass="19071">MHSIIKLHIISVSTRKEQNQPEFQSLCNKNRKLILNPLNNPLLQDPDGVGVTGLTKGDKMVQKWILSEFTKVPFTGKKPLGISETASEVKKGSVSKKNENASNVLTERESSSSGKDDLSSNTNGNESRISKNVDLEAHKSNTELWGHIYADGKRWGLLSWIGLKAVFYGCIF</sequence>
<evidence type="ECO:0000256" key="1">
    <source>
        <dbReference type="SAM" id="MobiDB-lite"/>
    </source>
</evidence>
<organism evidence="2 3">
    <name type="scientific">Hibiscus sabdariffa</name>
    <name type="common">roselle</name>
    <dbReference type="NCBI Taxonomy" id="183260"/>
    <lineage>
        <taxon>Eukaryota</taxon>
        <taxon>Viridiplantae</taxon>
        <taxon>Streptophyta</taxon>
        <taxon>Embryophyta</taxon>
        <taxon>Tracheophyta</taxon>
        <taxon>Spermatophyta</taxon>
        <taxon>Magnoliopsida</taxon>
        <taxon>eudicotyledons</taxon>
        <taxon>Gunneridae</taxon>
        <taxon>Pentapetalae</taxon>
        <taxon>rosids</taxon>
        <taxon>malvids</taxon>
        <taxon>Malvales</taxon>
        <taxon>Malvaceae</taxon>
        <taxon>Malvoideae</taxon>
        <taxon>Hibiscus</taxon>
    </lineage>
</organism>
<dbReference type="EMBL" id="JBBPBM010000020">
    <property type="protein sequence ID" value="KAK8551384.1"/>
    <property type="molecule type" value="Genomic_DNA"/>
</dbReference>
<name>A0ABR2E2H2_9ROSI</name>
<keyword evidence="3" id="KW-1185">Reference proteome</keyword>
<accession>A0ABR2E2H2</accession>
<feature type="compositionally biased region" description="Basic and acidic residues" evidence="1">
    <location>
        <begin position="106"/>
        <end position="118"/>
    </location>
</feature>
<reference evidence="2 3" key="1">
    <citation type="journal article" date="2024" name="G3 (Bethesda)">
        <title>Genome assembly of Hibiscus sabdariffa L. provides insights into metabolisms of medicinal natural products.</title>
        <authorList>
            <person name="Kim T."/>
        </authorList>
    </citation>
    <scope>NUCLEOTIDE SEQUENCE [LARGE SCALE GENOMIC DNA]</scope>
    <source>
        <strain evidence="2">TK-2024</strain>
        <tissue evidence="2">Old leaves</tissue>
    </source>
</reference>
<protein>
    <submittedName>
        <fullName evidence="2">Uncharacterized protein</fullName>
    </submittedName>
</protein>